<reference evidence="2 3" key="2">
    <citation type="submission" date="2020-03" db="EMBL/GenBank/DDBJ databases">
        <title>Roseomonas stagni sp. nov., isolated from pond water in Japan.</title>
        <authorList>
            <person name="Furuhata K."/>
            <person name="Miyamoto H."/>
            <person name="Goto K."/>
        </authorList>
    </citation>
    <scope>NUCLEOTIDE SEQUENCE [LARGE SCALE GENOMIC DNA]</scope>
    <source>
        <strain evidence="2 3">PeD5</strain>
    </source>
</reference>
<keyword evidence="3" id="KW-1185">Reference proteome</keyword>
<proteinExistence type="predicted"/>
<organism evidence="2 3">
    <name type="scientific">Falsiroseomonas algicola</name>
    <dbReference type="NCBI Taxonomy" id="2716930"/>
    <lineage>
        <taxon>Bacteria</taxon>
        <taxon>Pseudomonadati</taxon>
        <taxon>Pseudomonadota</taxon>
        <taxon>Alphaproteobacteria</taxon>
        <taxon>Acetobacterales</taxon>
        <taxon>Roseomonadaceae</taxon>
        <taxon>Falsiroseomonas</taxon>
    </lineage>
</organism>
<gene>
    <name evidence="2" type="ORF">G3576_21825</name>
</gene>
<dbReference type="InterPro" id="IPR048769">
    <property type="entry name" value="HepT-like_dom"/>
</dbReference>
<dbReference type="Pfam" id="PF20797">
    <property type="entry name" value="HepT-like_2"/>
    <property type="match status" value="1"/>
</dbReference>
<name>A0A6M1LQI1_9PROT</name>
<dbReference type="EMBL" id="JAAIKB010000010">
    <property type="protein sequence ID" value="NGM22668.1"/>
    <property type="molecule type" value="Genomic_DNA"/>
</dbReference>
<comment type="caution">
    <text evidence="2">The sequence shown here is derived from an EMBL/GenBank/DDBJ whole genome shotgun (WGS) entry which is preliminary data.</text>
</comment>
<evidence type="ECO:0000313" key="3">
    <source>
        <dbReference type="Proteomes" id="UP000475385"/>
    </source>
</evidence>
<evidence type="ECO:0000259" key="1">
    <source>
        <dbReference type="Pfam" id="PF20797"/>
    </source>
</evidence>
<reference evidence="2 3" key="1">
    <citation type="submission" date="2020-02" db="EMBL/GenBank/DDBJ databases">
        <authorList>
            <person name="Kim H.M."/>
            <person name="Jeon C.O."/>
        </authorList>
    </citation>
    <scope>NUCLEOTIDE SEQUENCE [LARGE SCALE GENOMIC DNA]</scope>
    <source>
        <strain evidence="2 3">PeD5</strain>
    </source>
</reference>
<sequence length="160" mass="18069">MADSRWFPLEAYCDMIIADLDLAIETWEAHARMAPGRAALIQQKAFQKSLQDAYSTFEQASIYILGLAAEPRPTGEHWHEHLLQMIRRTSDHRPAFAPELAGALRELRLFRHRAMHSYAEFDMDRAAPAVQAARRLIAELPAAFEAFGRDFGLLPPQPGA</sequence>
<dbReference type="AlphaFoldDB" id="A0A6M1LQI1"/>
<accession>A0A6M1LQI1</accession>
<evidence type="ECO:0000313" key="2">
    <source>
        <dbReference type="EMBL" id="NGM22668.1"/>
    </source>
</evidence>
<dbReference type="Proteomes" id="UP000475385">
    <property type="component" value="Unassembled WGS sequence"/>
</dbReference>
<protein>
    <recommendedName>
        <fullName evidence="1">HepT-like domain-containing protein</fullName>
    </recommendedName>
</protein>
<feature type="domain" description="HepT-like" evidence="1">
    <location>
        <begin position="45"/>
        <end position="149"/>
    </location>
</feature>
<dbReference type="RefSeq" id="WP_164696562.1">
    <property type="nucleotide sequence ID" value="NZ_JAAIKB010000010.1"/>
</dbReference>